<dbReference type="OrthoDB" id="2436611at2759"/>
<gene>
    <name evidence="1" type="ORF">RFI_37466</name>
</gene>
<feature type="non-terminal residue" evidence="1">
    <location>
        <position position="266"/>
    </location>
</feature>
<reference evidence="1 2" key="1">
    <citation type="journal article" date="2013" name="Curr. Biol.">
        <title>The Genome of the Foraminiferan Reticulomyxa filosa.</title>
        <authorList>
            <person name="Glockner G."/>
            <person name="Hulsmann N."/>
            <person name="Schleicher M."/>
            <person name="Noegel A.A."/>
            <person name="Eichinger L."/>
            <person name="Gallinger C."/>
            <person name="Pawlowski J."/>
            <person name="Sierra R."/>
            <person name="Euteneuer U."/>
            <person name="Pillet L."/>
            <person name="Moustafa A."/>
            <person name="Platzer M."/>
            <person name="Groth M."/>
            <person name="Szafranski K."/>
            <person name="Schliwa M."/>
        </authorList>
    </citation>
    <scope>NUCLEOTIDE SEQUENCE [LARGE SCALE GENOMIC DNA]</scope>
</reference>
<protein>
    <submittedName>
        <fullName evidence="1">Uncharacterized protein</fullName>
    </submittedName>
</protein>
<dbReference type="EMBL" id="ASPP01042298">
    <property type="protein sequence ID" value="ETN99992.1"/>
    <property type="molecule type" value="Genomic_DNA"/>
</dbReference>
<accession>X6LDD0</accession>
<name>X6LDD0_RETFI</name>
<proteinExistence type="predicted"/>
<dbReference type="AlphaFoldDB" id="X6LDD0"/>
<keyword evidence="2" id="KW-1185">Reference proteome</keyword>
<organism evidence="1 2">
    <name type="scientific">Reticulomyxa filosa</name>
    <dbReference type="NCBI Taxonomy" id="46433"/>
    <lineage>
        <taxon>Eukaryota</taxon>
        <taxon>Sar</taxon>
        <taxon>Rhizaria</taxon>
        <taxon>Retaria</taxon>
        <taxon>Foraminifera</taxon>
        <taxon>Monothalamids</taxon>
        <taxon>Reticulomyxidae</taxon>
        <taxon>Reticulomyxa</taxon>
    </lineage>
</organism>
<evidence type="ECO:0000313" key="2">
    <source>
        <dbReference type="Proteomes" id="UP000023152"/>
    </source>
</evidence>
<dbReference type="Proteomes" id="UP000023152">
    <property type="component" value="Unassembled WGS sequence"/>
</dbReference>
<comment type="caution">
    <text evidence="1">The sequence shown here is derived from an EMBL/GenBank/DDBJ whole genome shotgun (WGS) entry which is preliminary data.</text>
</comment>
<sequence length="266" mass="31497">MNDNLDWTIQQYEETLKNYPNLNKMMEEPFLLRMILTVLPSLMKQHPVGTRISKAQVYEAFNEQWIDVHVKNISTKLSELRIQTNPKKIRLAFQQYCQDLGFEMFMQGNQVATEISDHKEYENGQMMKKLDSILEMKVNEVSTPVAKTQDVWERFFNGDSIAKYILRRVGDNKYQFLHRSCQEYYAAQKIISDIISLTFNIFDDADIDNQQFQQHVPKLFINYKLLNEELGIIQFIAERIYDTNPKFINLKPRLFQIIESSKNSEN</sequence>
<evidence type="ECO:0000313" key="1">
    <source>
        <dbReference type="EMBL" id="ETN99992.1"/>
    </source>
</evidence>